<dbReference type="SUPFAM" id="SSF49785">
    <property type="entry name" value="Galactose-binding domain-like"/>
    <property type="match status" value="2"/>
</dbReference>
<evidence type="ECO:0000256" key="1">
    <source>
        <dbReference type="ARBA" id="ARBA00001445"/>
    </source>
</evidence>
<dbReference type="Gene3D" id="1.50.10.10">
    <property type="match status" value="1"/>
</dbReference>
<dbReference type="Gene3D" id="2.60.40.10">
    <property type="entry name" value="Immunoglobulins"/>
    <property type="match status" value="1"/>
</dbReference>
<reference evidence="7 8" key="1">
    <citation type="submission" date="2023-12" db="EMBL/GenBank/DDBJ databases">
        <title>Micromonospora sp. nov., isolated from Atacama Desert.</title>
        <authorList>
            <person name="Carro L."/>
            <person name="Golinska P."/>
            <person name="Klenk H.-P."/>
            <person name="Goodfellow M."/>
        </authorList>
    </citation>
    <scope>NUCLEOTIDE SEQUENCE [LARGE SCALE GENOMIC DNA]</scope>
    <source>
        <strain evidence="7 8">4G53</strain>
    </source>
</reference>
<dbReference type="Pfam" id="PF17389">
    <property type="entry name" value="Bac_rhamnosid6H"/>
    <property type="match status" value="1"/>
</dbReference>
<evidence type="ECO:0000256" key="2">
    <source>
        <dbReference type="ARBA" id="ARBA00012652"/>
    </source>
</evidence>
<comment type="catalytic activity">
    <reaction evidence="1">
        <text>Hydrolysis of terminal non-reducing alpha-L-rhamnose residues in alpha-L-rhamnosides.</text>
        <dbReference type="EC" id="3.2.1.40"/>
    </reaction>
</comment>
<evidence type="ECO:0000259" key="6">
    <source>
        <dbReference type="PROSITE" id="PS50022"/>
    </source>
</evidence>
<dbReference type="Pfam" id="PF05592">
    <property type="entry name" value="Bac_rhamnosid"/>
    <property type="match status" value="1"/>
</dbReference>
<dbReference type="PROSITE" id="PS50022">
    <property type="entry name" value="FA58C_3"/>
    <property type="match status" value="1"/>
</dbReference>
<dbReference type="Pfam" id="PF22633">
    <property type="entry name" value="F5_F8_type_C_2"/>
    <property type="match status" value="1"/>
</dbReference>
<dbReference type="Pfam" id="PF17390">
    <property type="entry name" value="Bac_rhamnosid_C"/>
    <property type="match status" value="1"/>
</dbReference>
<dbReference type="PANTHER" id="PTHR33307:SF6">
    <property type="entry name" value="ALPHA-RHAMNOSIDASE (EUROFUNG)-RELATED"/>
    <property type="match status" value="1"/>
</dbReference>
<dbReference type="InterPro" id="IPR013783">
    <property type="entry name" value="Ig-like_fold"/>
</dbReference>
<dbReference type="InterPro" id="IPR013737">
    <property type="entry name" value="Bac_rhamnosid_N"/>
</dbReference>
<keyword evidence="3 7" id="KW-0378">Hydrolase</keyword>
<dbReference type="Pfam" id="PF08531">
    <property type="entry name" value="Bac_rhamnosid_N"/>
    <property type="match status" value="1"/>
</dbReference>
<dbReference type="InterPro" id="IPR000421">
    <property type="entry name" value="FA58C"/>
</dbReference>
<dbReference type="InterPro" id="IPR035398">
    <property type="entry name" value="Bac_rhamnosid_C"/>
</dbReference>
<dbReference type="Proteomes" id="UP001290101">
    <property type="component" value="Unassembled WGS sequence"/>
</dbReference>
<evidence type="ECO:0000256" key="3">
    <source>
        <dbReference type="ARBA" id="ARBA00022801"/>
    </source>
</evidence>
<dbReference type="InterPro" id="IPR008928">
    <property type="entry name" value="6-hairpin_glycosidase_sf"/>
</dbReference>
<proteinExistence type="predicted"/>
<name>A0ABU5JBG5_9ACTN</name>
<evidence type="ECO:0000256" key="5">
    <source>
        <dbReference type="SAM" id="SignalP"/>
    </source>
</evidence>
<dbReference type="RefSeq" id="WP_322440211.1">
    <property type="nucleotide sequence ID" value="NZ_JAXOTQ010000011.1"/>
</dbReference>
<comment type="caution">
    <text evidence="7">The sequence shown here is derived from an EMBL/GenBank/DDBJ whole genome shotgun (WGS) entry which is preliminary data.</text>
</comment>
<dbReference type="InterPro" id="IPR035396">
    <property type="entry name" value="Bac_rhamnosid6H"/>
</dbReference>
<evidence type="ECO:0000313" key="7">
    <source>
        <dbReference type="EMBL" id="MDZ5489943.1"/>
    </source>
</evidence>
<dbReference type="Gene3D" id="2.60.120.260">
    <property type="entry name" value="Galactose-binding domain-like"/>
    <property type="match status" value="4"/>
</dbReference>
<dbReference type="Pfam" id="PF25788">
    <property type="entry name" value="Ig_Rha78A_N"/>
    <property type="match status" value="1"/>
</dbReference>
<protein>
    <recommendedName>
        <fullName evidence="2">alpha-L-rhamnosidase</fullName>
        <ecNumber evidence="2">3.2.1.40</ecNumber>
    </recommendedName>
</protein>
<dbReference type="SUPFAM" id="SSF48208">
    <property type="entry name" value="Six-hairpin glycosidases"/>
    <property type="match status" value="1"/>
</dbReference>
<sequence length="1543" mass="165782">MALSRLRSPLRLVLVTGLVAGLLPAAAPPAAASPEDGPPSLVAVAATTDHLAAPLGVDNPAPRLAWTLAATERGETQTAAQVQVAASADDLLDGDLIWDSGRRESADQFVDWAGPRLRSATRYHWRVRAWGRDGVVSGWSRSTWFETGLLDPADWGGSWIGAGARDGAVDWGSAGWIWHGPADLPTGAPSGTRYLRRSVPLAADATIRQATFIATADNHFRLFVNGREVGRGDDWQQVQRFDLTDVLRPGANVVAVEVTNDPDPGVSTGPAGFLGSLRVVLSSGATVAIRTNTNWRSAQSAPDGWTEPGFDDSGWARAQVVAAQGAGPWGPVAIPAVSTAAPQLRKALQLDKPVSRARVYYSGLGISELRINGERIGDEVLSPVFSRYDKRVYYVTKDVTGALRSGENVLGVTLGRGWYSMTTPTVWNFHTAPWRAEPALRLKLVIDHPDGTSDTVVSDGTWRWVDSPTLADSLHLGEVYDARREQAGWDAPGFDDAAWRPVTTVPALAGEVRAEPLQPIRRAGSVAPVKISRLPSGAYVFDFGEVVAGWARLSVEGEPGQQVELRYGEQLRADGTVANEQQHITGDIQVDRYLLRGGAAESWEPRFSYKSFRYVEARGLPRAPQTGTLTAVYVHSDLARSSEFTSSNELFNRIHDAMVRTTLNNLYGYPSDSPMFEKNGWADFHLWSEDTLINLDSVPLVSKWVTDLSESQTPDGRIPAIAPDDGWGAGIDAIEWGSAGVLVPWYVYQRSGDARILARQYASMRAYVERKLAESPGLIADSVLGDWVSPGYLTPPEGARLTATAYLFRDLEVMRDSAALLGAAADRDRYARLAGEVKAAFQRTFYDGERKVFRTERDAGFRQTSQILPLAFGLVPDQDRGEVTANLVQDVTEARDNHLNTGSIGTRYLLPVLTDQGSGDVAFRVASQRTYPSWGYWFDHGATTMWESWNLDARSRDHAFLGTIDQWFYEQLAGLRPTSPGYRTVDVAPHPVGDLRSAAAKVGTPYGEVGSSWRRDGDRFTLDVRVPVGVTARVSVPAASAWAVTEGSRIAAESPGVRLVSVAGGRATFEVGSGSYRFGTDAFRGAVATARDEIAAVAGDDAARTREPLEALLRGTADALAALRDSQRRIDRLLADQVRPDDHLRAARRSVDEALGLLTAVRATTTVDGSGAVAGAAVIVRVVVHNDGSEPVRLGEAALTVPEGWTARTVRRDAAPGQLDPGEQATTTFEVQSPADADTSQPAEVVATTPVALKDADFVVAAPSAVKLTPPVRVEDLRAAGVFGDAADGRVRAVLRNLGEVPLRVGAALTVPDGWRAAEVPPETLQPGTTTTVTIDVSRDQAAGQRSPQVDLRLSYGIDASSRSIGVPVGDLALNSPATARVSLEAADWGTRLLTDGGRRSADGARGYTSDPPRSSRDASEWVSVDLGRTLTAGTLALWPRTQTPSDGDLPVDGVCFPEVFTVQVSTDNATWTDAATVTGQGNPGRHPVLVDLGGVPARYVRVLVTRLGRPTDFEERLNVFRFQLAELEVGAARPLDAATPTS</sequence>
<evidence type="ECO:0000313" key="8">
    <source>
        <dbReference type="Proteomes" id="UP001290101"/>
    </source>
</evidence>
<keyword evidence="8" id="KW-1185">Reference proteome</keyword>
<feature type="domain" description="F5/8 type C" evidence="6">
    <location>
        <begin position="1360"/>
        <end position="1523"/>
    </location>
</feature>
<keyword evidence="5" id="KW-0732">Signal</keyword>
<dbReference type="GO" id="GO:0016787">
    <property type="term" value="F:hydrolase activity"/>
    <property type="evidence" value="ECO:0007669"/>
    <property type="project" value="UniProtKB-KW"/>
</dbReference>
<dbReference type="InterPro" id="IPR008979">
    <property type="entry name" value="Galactose-bd-like_sf"/>
</dbReference>
<feature type="chain" id="PRO_5046236800" description="alpha-L-rhamnosidase" evidence="5">
    <location>
        <begin position="33"/>
        <end position="1543"/>
    </location>
</feature>
<feature type="region of interest" description="Disordered" evidence="4">
    <location>
        <begin position="1394"/>
        <end position="1421"/>
    </location>
</feature>
<accession>A0ABU5JBG5</accession>
<dbReference type="PANTHER" id="PTHR33307">
    <property type="entry name" value="ALPHA-RHAMNOSIDASE (EUROFUNG)"/>
    <property type="match status" value="1"/>
</dbReference>
<dbReference type="Gene3D" id="2.60.420.10">
    <property type="entry name" value="Maltose phosphorylase, domain 3"/>
    <property type="match status" value="1"/>
</dbReference>
<evidence type="ECO:0000256" key="4">
    <source>
        <dbReference type="SAM" id="MobiDB-lite"/>
    </source>
</evidence>
<organism evidence="7 8">
    <name type="scientific">Micromonospora sicca</name>
    <dbReference type="NCBI Taxonomy" id="2202420"/>
    <lineage>
        <taxon>Bacteria</taxon>
        <taxon>Bacillati</taxon>
        <taxon>Actinomycetota</taxon>
        <taxon>Actinomycetes</taxon>
        <taxon>Micromonosporales</taxon>
        <taxon>Micromonosporaceae</taxon>
        <taxon>Micromonospora</taxon>
    </lineage>
</organism>
<dbReference type="InterPro" id="IPR008902">
    <property type="entry name" value="Rhamnosid_concanavalin"/>
</dbReference>
<dbReference type="InterPro" id="IPR018905">
    <property type="entry name" value="A-galactase_NEW3"/>
</dbReference>
<dbReference type="InterPro" id="IPR012341">
    <property type="entry name" value="6hp_glycosidase-like_sf"/>
</dbReference>
<feature type="signal peptide" evidence="5">
    <location>
        <begin position="1"/>
        <end position="32"/>
    </location>
</feature>
<dbReference type="Pfam" id="PF10633">
    <property type="entry name" value="NPCBM_assoc"/>
    <property type="match status" value="1"/>
</dbReference>
<dbReference type="EC" id="3.2.1.40" evidence="2"/>
<dbReference type="EMBL" id="JAXOTQ010000011">
    <property type="protein sequence ID" value="MDZ5489943.1"/>
    <property type="molecule type" value="Genomic_DNA"/>
</dbReference>
<gene>
    <name evidence="7" type="ORF">U2F25_10775</name>
</gene>
<dbReference type="InterPro" id="IPR016007">
    <property type="entry name" value="Alpha_rhamnosid"/>
</dbReference>